<evidence type="ECO:0000313" key="2">
    <source>
        <dbReference type="EMBL" id="OIN44930.1"/>
    </source>
</evidence>
<keyword evidence="1" id="KW-0472">Membrane</keyword>
<dbReference type="AlphaFoldDB" id="A0A1S2UFI7"/>
<dbReference type="EMBL" id="FNTS01000002">
    <property type="protein sequence ID" value="SED24867.1"/>
    <property type="molecule type" value="Genomic_DNA"/>
</dbReference>
<feature type="transmembrane region" description="Helical" evidence="1">
    <location>
        <begin position="7"/>
        <end position="28"/>
    </location>
</feature>
<dbReference type="Proteomes" id="UP000181661">
    <property type="component" value="Unassembled WGS sequence"/>
</dbReference>
<evidence type="ECO:0000313" key="3">
    <source>
        <dbReference type="EMBL" id="SED24867.1"/>
    </source>
</evidence>
<name>A0A1S2UFI7_9PSED</name>
<gene>
    <name evidence="2" type="ORF">BFL40_29625</name>
    <name evidence="3" type="ORF">SAMN04515675_0414</name>
</gene>
<dbReference type="OrthoDB" id="6972800at2"/>
<proteinExistence type="predicted"/>
<dbReference type="EMBL" id="MDDR01000060">
    <property type="protein sequence ID" value="OIN44930.1"/>
    <property type="molecule type" value="Genomic_DNA"/>
</dbReference>
<comment type="caution">
    <text evidence="2">The sequence shown here is derived from an EMBL/GenBank/DDBJ whole genome shotgun (WGS) entry which is preliminary data.</text>
</comment>
<feature type="transmembrane region" description="Helical" evidence="1">
    <location>
        <begin position="40"/>
        <end position="62"/>
    </location>
</feature>
<protein>
    <submittedName>
        <fullName evidence="2">Uncharacterized protein</fullName>
    </submittedName>
</protein>
<reference evidence="2 4" key="1">
    <citation type="submission" date="2016-08" db="EMBL/GenBank/DDBJ databases">
        <title>Draft genome sequence of Pseudomonas costantinii LMG 22119, type strain isolated from cultivated mushroom (Agaricus bisporus) sporophores.</title>
        <authorList>
            <person name="Tambong J.T."/>
        </authorList>
    </citation>
    <scope>NUCLEOTIDE SEQUENCE [LARGE SCALE GENOMIC DNA]</scope>
    <source>
        <strain evidence="2 4">LMG 22119</strain>
    </source>
</reference>
<reference evidence="3 5" key="2">
    <citation type="submission" date="2016-10" db="EMBL/GenBank/DDBJ databases">
        <authorList>
            <person name="Varghese N."/>
            <person name="Submissions S."/>
        </authorList>
    </citation>
    <scope>NUCLEOTIDE SEQUENCE [LARGE SCALE GENOMIC DNA]</scope>
    <source>
        <strain evidence="3 5">BS2773</strain>
    </source>
</reference>
<keyword evidence="5" id="KW-1185">Reference proteome</keyword>
<evidence type="ECO:0000256" key="1">
    <source>
        <dbReference type="SAM" id="Phobius"/>
    </source>
</evidence>
<evidence type="ECO:0000313" key="4">
    <source>
        <dbReference type="Proteomes" id="UP000181661"/>
    </source>
</evidence>
<keyword evidence="1" id="KW-0812">Transmembrane</keyword>
<dbReference type="RefSeq" id="WP_071487275.1">
    <property type="nucleotide sequence ID" value="NZ_FNTS01000002.1"/>
</dbReference>
<accession>A0A1S2UFI7</accession>
<keyword evidence="1" id="KW-1133">Transmembrane helix</keyword>
<sequence>MPRIKSLLIFALFAIYTGLTVAWIWWLAPELMRISTTKTLLLALAGSGFWAFATYGLIIYIIKIARPRAGGGR</sequence>
<organism evidence="2 4">
    <name type="scientific">Pseudomonas costantinii</name>
    <dbReference type="NCBI Taxonomy" id="168469"/>
    <lineage>
        <taxon>Bacteria</taxon>
        <taxon>Pseudomonadati</taxon>
        <taxon>Pseudomonadota</taxon>
        <taxon>Gammaproteobacteria</taxon>
        <taxon>Pseudomonadales</taxon>
        <taxon>Pseudomonadaceae</taxon>
        <taxon>Pseudomonas</taxon>
    </lineage>
</organism>
<dbReference type="Proteomes" id="UP000182179">
    <property type="component" value="Unassembled WGS sequence"/>
</dbReference>
<evidence type="ECO:0000313" key="5">
    <source>
        <dbReference type="Proteomes" id="UP000182179"/>
    </source>
</evidence>